<keyword evidence="6" id="KW-1185">Reference proteome</keyword>
<dbReference type="SUPFAM" id="SSF53807">
    <property type="entry name" value="Helical backbone' metal receptor"/>
    <property type="match status" value="1"/>
</dbReference>
<evidence type="ECO:0000256" key="4">
    <source>
        <dbReference type="SAM" id="SignalP"/>
    </source>
</evidence>
<evidence type="ECO:0000313" key="5">
    <source>
        <dbReference type="EMBL" id="TCJ28037.1"/>
    </source>
</evidence>
<keyword evidence="2" id="KW-0813">Transport</keyword>
<evidence type="ECO:0000313" key="6">
    <source>
        <dbReference type="Proteomes" id="UP000295453"/>
    </source>
</evidence>
<sequence length="309" mass="32370">MFSFVLRLRPLAAAAIVAAAGLSACGPASSAGGDPKIVAAFYPLQYVAERVAGPGTTVENLTQPGKEPHDLELSVRQVADVNDADLLVYERGFQAAVDAAVDTRSGAKVDAAAVAGLQPVTPHPELAGTTSGEDEGSLDPHFWQDPTKLAKVADAIATELASSDPDHAADYRKRAAGVRRDLDALDKAYAQGLRTCARTTVVVSHDAFEYLGRYGIKVEPISGLSPEAEPTAADLAALQKLIRKDGITTVFSETLVSKAMAESLARDMGIRSEVLDPLEGLTAQAQKNGGDYLSVMRSNLAALQKANGC</sequence>
<evidence type="ECO:0000256" key="2">
    <source>
        <dbReference type="ARBA" id="ARBA00022448"/>
    </source>
</evidence>
<evidence type="ECO:0000256" key="1">
    <source>
        <dbReference type="ARBA" id="ARBA00011028"/>
    </source>
</evidence>
<protein>
    <submittedName>
        <fullName evidence="5">Zinc ABC transporter substrate-binding protein</fullName>
    </submittedName>
</protein>
<gene>
    <name evidence="5" type="ORF">EPD65_08605</name>
</gene>
<organism evidence="5 6">
    <name type="scientific">Nocardioides jejuensis</name>
    <dbReference type="NCBI Taxonomy" id="2502782"/>
    <lineage>
        <taxon>Bacteria</taxon>
        <taxon>Bacillati</taxon>
        <taxon>Actinomycetota</taxon>
        <taxon>Actinomycetes</taxon>
        <taxon>Propionibacteriales</taxon>
        <taxon>Nocardioidaceae</taxon>
        <taxon>Nocardioides</taxon>
    </lineage>
</organism>
<accession>A0A4R1CBZ5</accession>
<dbReference type="PANTHER" id="PTHR42953">
    <property type="entry name" value="HIGH-AFFINITY ZINC UPTAKE SYSTEM PROTEIN ZNUA-RELATED"/>
    <property type="match status" value="1"/>
</dbReference>
<dbReference type="EMBL" id="SJZJ01000012">
    <property type="protein sequence ID" value="TCJ28037.1"/>
    <property type="molecule type" value="Genomic_DNA"/>
</dbReference>
<comment type="caution">
    <text evidence="5">The sequence shown here is derived from an EMBL/GenBank/DDBJ whole genome shotgun (WGS) entry which is preliminary data.</text>
</comment>
<name>A0A4R1CBZ5_9ACTN</name>
<dbReference type="Gene3D" id="3.40.50.1980">
    <property type="entry name" value="Nitrogenase molybdenum iron protein domain"/>
    <property type="match status" value="2"/>
</dbReference>
<dbReference type="AlphaFoldDB" id="A0A4R1CBZ5"/>
<feature type="chain" id="PRO_5020339483" evidence="4">
    <location>
        <begin position="31"/>
        <end position="309"/>
    </location>
</feature>
<proteinExistence type="inferred from homology"/>
<dbReference type="OrthoDB" id="9810636at2"/>
<evidence type="ECO:0000256" key="3">
    <source>
        <dbReference type="ARBA" id="ARBA00022729"/>
    </source>
</evidence>
<feature type="signal peptide" evidence="4">
    <location>
        <begin position="1"/>
        <end position="30"/>
    </location>
</feature>
<reference evidence="5 6" key="1">
    <citation type="submission" date="2019-03" db="EMBL/GenBank/DDBJ databases">
        <authorList>
            <person name="Kim M.K.M."/>
        </authorList>
    </citation>
    <scope>NUCLEOTIDE SEQUENCE [LARGE SCALE GENOMIC DNA]</scope>
    <source>
        <strain evidence="5 6">18JY15-6</strain>
    </source>
</reference>
<dbReference type="GO" id="GO:0030001">
    <property type="term" value="P:metal ion transport"/>
    <property type="evidence" value="ECO:0007669"/>
    <property type="project" value="InterPro"/>
</dbReference>
<dbReference type="PANTHER" id="PTHR42953:SF3">
    <property type="entry name" value="HIGH-AFFINITY ZINC UPTAKE SYSTEM PROTEIN ZNUA"/>
    <property type="match status" value="1"/>
</dbReference>
<dbReference type="Proteomes" id="UP000295453">
    <property type="component" value="Unassembled WGS sequence"/>
</dbReference>
<dbReference type="InterPro" id="IPR006127">
    <property type="entry name" value="ZnuA-like"/>
</dbReference>
<dbReference type="Pfam" id="PF01297">
    <property type="entry name" value="ZnuA"/>
    <property type="match status" value="1"/>
</dbReference>
<dbReference type="RefSeq" id="WP_131583167.1">
    <property type="nucleotide sequence ID" value="NZ_SJZJ01000012.1"/>
</dbReference>
<keyword evidence="3 4" id="KW-0732">Signal</keyword>
<comment type="similarity">
    <text evidence="1">Belongs to the bacterial solute-binding protein 9 family.</text>
</comment>
<dbReference type="PROSITE" id="PS51257">
    <property type="entry name" value="PROKAR_LIPOPROTEIN"/>
    <property type="match status" value="1"/>
</dbReference>
<dbReference type="GO" id="GO:0046872">
    <property type="term" value="F:metal ion binding"/>
    <property type="evidence" value="ECO:0007669"/>
    <property type="project" value="InterPro"/>
</dbReference>
<dbReference type="InterPro" id="IPR050492">
    <property type="entry name" value="Bact_metal-bind_prot9"/>
</dbReference>